<keyword evidence="3" id="KW-1185">Reference proteome</keyword>
<reference evidence="2 3" key="1">
    <citation type="submission" date="2024-09" db="EMBL/GenBank/DDBJ databases">
        <title>Chromosome-scale assembly of Riccia sorocarpa.</title>
        <authorList>
            <person name="Paukszto L."/>
        </authorList>
    </citation>
    <scope>NUCLEOTIDE SEQUENCE [LARGE SCALE GENOMIC DNA]</scope>
    <source>
        <strain evidence="2">LP-2024</strain>
        <tissue evidence="2">Aerial parts of the thallus</tissue>
    </source>
</reference>
<dbReference type="Gene3D" id="3.60.10.10">
    <property type="entry name" value="Endonuclease/exonuclease/phosphatase"/>
    <property type="match status" value="1"/>
</dbReference>
<dbReference type="SUPFAM" id="SSF56219">
    <property type="entry name" value="DNase I-like"/>
    <property type="match status" value="1"/>
</dbReference>
<evidence type="ECO:0000259" key="1">
    <source>
        <dbReference type="Pfam" id="PF03372"/>
    </source>
</evidence>
<sequence length="347" mass="39535">MGAPSGAKTPVQVDERRKEIARVKEAVSAGFVAYMKEVIEGGAELWKESDLIALVETWEFTEGHRDSTGFTRLTSVWNTRRVDRGRGFGGIAIWLRDGLGLSVEVEFTDPRKHFCCLRLQNDGKSSFLVIVYFPPWKAPIYASYGCDKDPFLDITRCVSGLRERGPVWVLGDFNSRLGVLQSKSLPENGEPQWKRTEDDDMWRRESADEGHNHLSEYFLQFANVSGLSILNGCKVFQDTKWNTCSTAMGDSLVDYFLASSEARHRVTGFWLQPFMPESDHRPLCCNVSGFEKGKRKQRRESSPFPCREKREQYQQEVEAQLGEDIHSAETVVELVTDAARRIFTKEK</sequence>
<dbReference type="Proteomes" id="UP001633002">
    <property type="component" value="Unassembled WGS sequence"/>
</dbReference>
<dbReference type="InterPro" id="IPR036691">
    <property type="entry name" value="Endo/exonu/phosph_ase_sf"/>
</dbReference>
<dbReference type="EMBL" id="JBJQOH010000008">
    <property type="protein sequence ID" value="KAL3677254.1"/>
    <property type="molecule type" value="Genomic_DNA"/>
</dbReference>
<accession>A0ABD3GJB0</accession>
<dbReference type="AlphaFoldDB" id="A0ABD3GJB0"/>
<dbReference type="InterPro" id="IPR005135">
    <property type="entry name" value="Endo/exonuclease/phosphatase"/>
</dbReference>
<feature type="domain" description="Endonuclease/exonuclease/phosphatase" evidence="1">
    <location>
        <begin position="43"/>
        <end position="280"/>
    </location>
</feature>
<protein>
    <recommendedName>
        <fullName evidence="1">Endonuclease/exonuclease/phosphatase domain-containing protein</fullName>
    </recommendedName>
</protein>
<organism evidence="2 3">
    <name type="scientific">Riccia sorocarpa</name>
    <dbReference type="NCBI Taxonomy" id="122646"/>
    <lineage>
        <taxon>Eukaryota</taxon>
        <taxon>Viridiplantae</taxon>
        <taxon>Streptophyta</taxon>
        <taxon>Embryophyta</taxon>
        <taxon>Marchantiophyta</taxon>
        <taxon>Marchantiopsida</taxon>
        <taxon>Marchantiidae</taxon>
        <taxon>Marchantiales</taxon>
        <taxon>Ricciaceae</taxon>
        <taxon>Riccia</taxon>
    </lineage>
</organism>
<dbReference type="Pfam" id="PF03372">
    <property type="entry name" value="Exo_endo_phos"/>
    <property type="match status" value="1"/>
</dbReference>
<evidence type="ECO:0000313" key="3">
    <source>
        <dbReference type="Proteomes" id="UP001633002"/>
    </source>
</evidence>
<gene>
    <name evidence="2" type="ORF">R1sor_027202</name>
</gene>
<comment type="caution">
    <text evidence="2">The sequence shown here is derived from an EMBL/GenBank/DDBJ whole genome shotgun (WGS) entry which is preliminary data.</text>
</comment>
<name>A0ABD3GJB0_9MARC</name>
<proteinExistence type="predicted"/>
<evidence type="ECO:0000313" key="2">
    <source>
        <dbReference type="EMBL" id="KAL3677254.1"/>
    </source>
</evidence>